<evidence type="ECO:0000256" key="1">
    <source>
        <dbReference type="ARBA" id="ARBA00006611"/>
    </source>
</evidence>
<accession>A0ABD8B2M7</accession>
<evidence type="ECO:0000313" key="3">
    <source>
        <dbReference type="EMBL" id="WWP24095.1"/>
    </source>
</evidence>
<proteinExistence type="inferred from homology"/>
<dbReference type="PANTHER" id="PTHR30486">
    <property type="entry name" value="TWITCHING MOTILITY PROTEIN PILT"/>
    <property type="match status" value="1"/>
</dbReference>
<dbReference type="InterPro" id="IPR027417">
    <property type="entry name" value="P-loop_NTPase"/>
</dbReference>
<sequence>MEKRAKFISFSNLAGGDAVQGLLRLLTVMKKRKVAIIETPCLGIPRMSYALPPEEISKIEKTRSMDQFMIDYERNELKQMSDYMVTSNGIDYLIVHPKSMPESPTIRKLESNQPLIQIPFFIEKQLRETYDYVLMLTQGVLMHPMTHFAIRSADAAILYSGQTTDFVQNFTHHKKLQEVFGVSPERLALFVEDHNIPVVEGVATYSKDISKMLKLIDGLAPNEHNLEAVSSDDHESDEAIGVIDPLEYLDYQVKLTQFTGEFSQSDAETLDQKLVPYVRQKLMDNHLDDYVKSLMNEHERQKVRYFIADIIREQKEYQFNASIPAVIEWVQKEITELGVLQEALDDPTISSIEVNGVNQVMVEQNGVEEHLEHIQFRNNDHLRQTIDKILMPIGKPISSNEPIIDANYQGFRVCVVADNEKFEGISAGSSLISIRKFPPDVYSHEACIEYGNVSQEIIDFQSLVIPAGANIINAGSTNSGKTAHQMRFPLFVPKKTRILSIEDSEEMRLAFKMAYRDYPNLPSLLVKEVEDNPSKSYGIDKLIKTSLRLRPTVICIGEIRDKFAAEQALIGMNTGHTVWATIHANTARDAAIRFLQLNGNTAAAASQTASSIDLIFFQEKSVAGPRVVTEIAELLYFNGTTEPVLNTIFKYNFTTKKHERVGGIMSENLIEKLVKKEIDPAIIEKWAHREPGDAA</sequence>
<dbReference type="Gene3D" id="3.30.450.380">
    <property type="match status" value="1"/>
</dbReference>
<comment type="similarity">
    <text evidence="1">Belongs to the GSP E family.</text>
</comment>
<reference evidence="3 4" key="1">
    <citation type="submission" date="2024-02" db="EMBL/GenBank/DDBJ databases">
        <title>Complete sequences of two Paenibacillus sp. strains and one Lysinibacillus strain isolated from the environment on STAA medium highlight biotechnological potential.</title>
        <authorList>
            <person name="Attere S.A."/>
            <person name="Piche L.C."/>
            <person name="Intertaglia L."/>
            <person name="Lami R."/>
            <person name="Charette S.J."/>
            <person name="Vincent A.T."/>
        </authorList>
    </citation>
    <scope>NUCLEOTIDE SEQUENCE [LARGE SCALE GENOMIC DNA]</scope>
    <source>
        <strain evidence="3 4">Y5S-7</strain>
        <plasmid evidence="3 4">pY5S7-2</plasmid>
    </source>
</reference>
<keyword evidence="3" id="KW-0614">Plasmid</keyword>
<dbReference type="Pfam" id="PF00437">
    <property type="entry name" value="T2SSE"/>
    <property type="match status" value="1"/>
</dbReference>
<geneLocation type="plasmid" evidence="3 4">
    <name>pY5S7-2</name>
</geneLocation>
<evidence type="ECO:0000259" key="2">
    <source>
        <dbReference type="Pfam" id="PF00437"/>
    </source>
</evidence>
<dbReference type="AlphaFoldDB" id="A0ABD8B2M7"/>
<dbReference type="InterPro" id="IPR001482">
    <property type="entry name" value="T2SS/T4SS_dom"/>
</dbReference>
<dbReference type="EMBL" id="CP145894">
    <property type="protein sequence ID" value="WWP24095.1"/>
    <property type="molecule type" value="Genomic_DNA"/>
</dbReference>
<dbReference type="RefSeq" id="WP_338709184.1">
    <property type="nucleotide sequence ID" value="NZ_CP145894.1"/>
</dbReference>
<dbReference type="Proteomes" id="UP001364764">
    <property type="component" value="Plasmid pY5S7-2"/>
</dbReference>
<dbReference type="SUPFAM" id="SSF52540">
    <property type="entry name" value="P-loop containing nucleoside triphosphate hydrolases"/>
    <property type="match status" value="1"/>
</dbReference>
<name>A0ABD8B2M7_PAEAM</name>
<feature type="domain" description="Bacterial type II secretion system protein E" evidence="2">
    <location>
        <begin position="337"/>
        <end position="618"/>
    </location>
</feature>
<dbReference type="GeneID" id="93480196"/>
<dbReference type="InterPro" id="IPR050921">
    <property type="entry name" value="T4SS_GSP_E_ATPase"/>
</dbReference>
<gene>
    <name evidence="3" type="ORF">V6668_31985</name>
</gene>
<dbReference type="PANTHER" id="PTHR30486:SF6">
    <property type="entry name" value="TYPE IV PILUS RETRACTATION ATPASE PILT"/>
    <property type="match status" value="1"/>
</dbReference>
<evidence type="ECO:0000313" key="4">
    <source>
        <dbReference type="Proteomes" id="UP001364764"/>
    </source>
</evidence>
<protein>
    <submittedName>
        <fullName evidence="3">ATPase, T2SS/T4P/T4SS family</fullName>
    </submittedName>
</protein>
<organism evidence="3 4">
    <name type="scientific">Paenibacillus amylolyticus</name>
    <dbReference type="NCBI Taxonomy" id="1451"/>
    <lineage>
        <taxon>Bacteria</taxon>
        <taxon>Bacillati</taxon>
        <taxon>Bacillota</taxon>
        <taxon>Bacilli</taxon>
        <taxon>Bacillales</taxon>
        <taxon>Paenibacillaceae</taxon>
        <taxon>Paenibacillus</taxon>
    </lineage>
</organism>
<dbReference type="Gene3D" id="3.40.50.300">
    <property type="entry name" value="P-loop containing nucleotide triphosphate hydrolases"/>
    <property type="match status" value="1"/>
</dbReference>